<evidence type="ECO:0000256" key="1">
    <source>
        <dbReference type="SAM" id="SignalP"/>
    </source>
</evidence>
<evidence type="ECO:0000313" key="4">
    <source>
        <dbReference type="Proteomes" id="UP000018458"/>
    </source>
</evidence>
<accession>E8LJV0</accession>
<dbReference type="Pfam" id="PF05860">
    <property type="entry name" value="TPS"/>
    <property type="match status" value="1"/>
</dbReference>
<dbReference type="NCBIfam" id="TIGR01901">
    <property type="entry name" value="adhes_NPXG"/>
    <property type="match status" value="1"/>
</dbReference>
<evidence type="ECO:0000259" key="2">
    <source>
        <dbReference type="Pfam" id="PF05860"/>
    </source>
</evidence>
<proteinExistence type="predicted"/>
<dbReference type="HOGENOM" id="CLU_377624_0_0_6"/>
<protein>
    <submittedName>
        <fullName evidence="3">Filamentous hemeagglutinin family domain protein</fullName>
    </submittedName>
</protein>
<keyword evidence="4" id="KW-1185">Reference proteome</keyword>
<dbReference type="Proteomes" id="UP000018458">
    <property type="component" value="Unassembled WGS sequence"/>
</dbReference>
<dbReference type="Gene3D" id="2.160.20.10">
    <property type="entry name" value="Single-stranded right-handed beta-helix, Pectin lyase-like"/>
    <property type="match status" value="1"/>
</dbReference>
<dbReference type="InterPro" id="IPR012334">
    <property type="entry name" value="Pectin_lyas_fold"/>
</dbReference>
<dbReference type="OrthoDB" id="218680at2"/>
<dbReference type="AlphaFoldDB" id="E8LJV0"/>
<reference evidence="3 4" key="1">
    <citation type="submission" date="2011-01" db="EMBL/GenBank/DDBJ databases">
        <authorList>
            <person name="Weinstock G."/>
            <person name="Sodergren E."/>
            <person name="Clifton S."/>
            <person name="Fulton L."/>
            <person name="Fulton B."/>
            <person name="Courtney L."/>
            <person name="Fronick C."/>
            <person name="Harrison M."/>
            <person name="Strong C."/>
            <person name="Farmer C."/>
            <person name="Delahaunty K."/>
            <person name="Markovic C."/>
            <person name="Hall O."/>
            <person name="Minx P."/>
            <person name="Tomlinson C."/>
            <person name="Mitreva M."/>
            <person name="Hou S."/>
            <person name="Chen J."/>
            <person name="Wollam A."/>
            <person name="Pepin K.H."/>
            <person name="Johnson M."/>
            <person name="Bhonagiri V."/>
            <person name="Zhang X."/>
            <person name="Suruliraj S."/>
            <person name="Warren W."/>
            <person name="Chinwalla A."/>
            <person name="Mardis E.R."/>
            <person name="Wilson R.K."/>
        </authorList>
    </citation>
    <scope>NUCLEOTIDE SEQUENCE [LARGE SCALE GENOMIC DNA]</scope>
    <source>
        <strain evidence="4">DSM 22608 / JCM 16073 / KCTC 15190 / YIT 12066</strain>
    </source>
</reference>
<dbReference type="SUPFAM" id="SSF51126">
    <property type="entry name" value="Pectin lyase-like"/>
    <property type="match status" value="1"/>
</dbReference>
<dbReference type="InterPro" id="IPR011050">
    <property type="entry name" value="Pectin_lyase_fold/virulence"/>
</dbReference>
<name>E8LJV0_SUCHY</name>
<feature type="chain" id="PRO_5003226746" evidence="1">
    <location>
        <begin position="21"/>
        <end position="734"/>
    </location>
</feature>
<feature type="domain" description="Filamentous haemagglutinin FhaB/tRNA nuclease CdiA-like TPS" evidence="2">
    <location>
        <begin position="22"/>
        <end position="236"/>
    </location>
</feature>
<sequence>MKQFSKFLTTFFLIPSFSFAAVLPQGGEFIKGNGSITNQGDALNISSSDLNNVIKWNGFDIGKGGTVNFDKNNYLNLVKGSKSTLIEGNIIGKGKVFIVNPNGVTLAANSNVSVPTFGVSTAKFNDKMIEDFTQQGVIELTGRGMGKVTALSTINTNNLIIDGGQIIIKAAENIKNYAGNQRLQHLVNGNEIKLKSSTKRIDIGAKSQLNLAKDFNLTQEDGLVDHSGQIAISTADEFKNIANNYSENYWLTNSIDLGTISEPNNFANPFRGKLDGAYNVLSFDMDVNYDQNLIQYPNLGLFAELDNATVKNLKISDSSIYVSGNNISKNIGALAGIINNSTLENIIVENFKVSFENPSYLNDTINVGALAGSIEGNNKLSNIISSFTKDTEILLSKENLYLGSVFGKASGSIETYGLVSGNSHNSDFKISAIGKNNSTISIASTIKEGIKNAEENSTNNDLMNNAFVINQDKTTAELSGFLIPYFAEDYVIEYDGKNHTYQDLASTPWFTADDYITTNHPYIKNVGSYDIDLSANRDKFYFLSGNGQKSFSSTAKVTVTPKNLGEIVIGDITLGQGADLNLLPNEIISNLNKLPFCDGDSIDDLNLVVKLNKSSEKPNFYYITLEPKEGSSSNYTYTIKSGSLTTDFPITEPSEPDMNIDPDFSVTPQTPLVPAKKHPNFKKALSDSRCDYCTKRGENFKKKLNKKGELKFDSAVQGLNVEKSRKEIAEFKYF</sequence>
<organism evidence="3 4">
    <name type="scientific">Succinatimonas hippei (strain DSM 22608 / JCM 16073 / KCTC 15190 / YIT 12066)</name>
    <dbReference type="NCBI Taxonomy" id="762983"/>
    <lineage>
        <taxon>Bacteria</taxon>
        <taxon>Pseudomonadati</taxon>
        <taxon>Pseudomonadota</taxon>
        <taxon>Gammaproteobacteria</taxon>
        <taxon>Aeromonadales</taxon>
        <taxon>Succinivibrionaceae</taxon>
        <taxon>Succinatimonas</taxon>
    </lineage>
</organism>
<feature type="signal peptide" evidence="1">
    <location>
        <begin position="1"/>
        <end position="20"/>
    </location>
</feature>
<evidence type="ECO:0000313" key="3">
    <source>
        <dbReference type="EMBL" id="EFY07206.1"/>
    </source>
</evidence>
<keyword evidence="1" id="KW-0732">Signal</keyword>
<dbReference type="InterPro" id="IPR008638">
    <property type="entry name" value="FhaB/CdiA-like_TPS"/>
</dbReference>
<dbReference type="RefSeq" id="WP_009143188.1">
    <property type="nucleotide sequence ID" value="NZ_GL830984.1"/>
</dbReference>
<dbReference type="EMBL" id="AEVO01000047">
    <property type="protein sequence ID" value="EFY07206.1"/>
    <property type="molecule type" value="Genomic_DNA"/>
</dbReference>
<gene>
    <name evidence="3" type="ORF">HMPREF9444_00986</name>
</gene>
<dbReference type="STRING" id="762983.HMPREF9444_00986"/>
<dbReference type="eggNOG" id="COG3210">
    <property type="taxonomic scope" value="Bacteria"/>
</dbReference>
<comment type="caution">
    <text evidence="3">The sequence shown here is derived from an EMBL/GenBank/DDBJ whole genome shotgun (WGS) entry which is preliminary data.</text>
</comment>